<dbReference type="Proteomes" id="UP000800036">
    <property type="component" value="Unassembled WGS sequence"/>
</dbReference>
<dbReference type="PROSITE" id="PS50172">
    <property type="entry name" value="BRCT"/>
    <property type="match status" value="1"/>
</dbReference>
<feature type="compositionally biased region" description="Polar residues" evidence="4">
    <location>
        <begin position="544"/>
        <end position="575"/>
    </location>
</feature>
<feature type="compositionally biased region" description="Basic and acidic residues" evidence="4">
    <location>
        <begin position="687"/>
        <end position="713"/>
    </location>
</feature>
<evidence type="ECO:0000313" key="6">
    <source>
        <dbReference type="EMBL" id="KAF1968729.1"/>
    </source>
</evidence>
<dbReference type="EMBL" id="ML976717">
    <property type="protein sequence ID" value="KAF1968729.1"/>
    <property type="molecule type" value="Genomic_DNA"/>
</dbReference>
<name>A0A6A5UXN7_9PLEO</name>
<dbReference type="GO" id="GO:0045944">
    <property type="term" value="P:positive regulation of transcription by RNA polymerase II"/>
    <property type="evidence" value="ECO:0007669"/>
    <property type="project" value="TreeGrafter"/>
</dbReference>
<feature type="region of interest" description="Disordered" evidence="4">
    <location>
        <begin position="836"/>
        <end position="992"/>
    </location>
</feature>
<feature type="compositionally biased region" description="Acidic residues" evidence="4">
    <location>
        <begin position="627"/>
        <end position="643"/>
    </location>
</feature>
<feature type="compositionally biased region" description="Basic and acidic residues" evidence="4">
    <location>
        <begin position="767"/>
        <end position="781"/>
    </location>
</feature>
<dbReference type="GO" id="GO:0042393">
    <property type="term" value="F:histone binding"/>
    <property type="evidence" value="ECO:0007669"/>
    <property type="project" value="TreeGrafter"/>
</dbReference>
<comment type="subcellular location">
    <subcellularLocation>
        <location evidence="1">Nucleus</location>
    </subcellularLocation>
</comment>
<feature type="compositionally biased region" description="Polar residues" evidence="4">
    <location>
        <begin position="39"/>
        <end position="56"/>
    </location>
</feature>
<feature type="compositionally biased region" description="Polar residues" evidence="4">
    <location>
        <begin position="886"/>
        <end position="895"/>
    </location>
</feature>
<dbReference type="Gene3D" id="3.40.50.10190">
    <property type="entry name" value="BRCT domain"/>
    <property type="match status" value="1"/>
</dbReference>
<proteinExistence type="predicted"/>
<feature type="compositionally biased region" description="Polar residues" evidence="4">
    <location>
        <begin position="925"/>
        <end position="934"/>
    </location>
</feature>
<evidence type="ECO:0000256" key="1">
    <source>
        <dbReference type="ARBA" id="ARBA00004123"/>
    </source>
</evidence>
<feature type="compositionally biased region" description="Polar residues" evidence="4">
    <location>
        <begin position="86"/>
        <end position="98"/>
    </location>
</feature>
<feature type="domain" description="BRCT" evidence="5">
    <location>
        <begin position="1231"/>
        <end position="1358"/>
    </location>
</feature>
<organism evidence="6 7">
    <name type="scientific">Bimuria novae-zelandiae CBS 107.79</name>
    <dbReference type="NCBI Taxonomy" id="1447943"/>
    <lineage>
        <taxon>Eukaryota</taxon>
        <taxon>Fungi</taxon>
        <taxon>Dikarya</taxon>
        <taxon>Ascomycota</taxon>
        <taxon>Pezizomycotina</taxon>
        <taxon>Dothideomycetes</taxon>
        <taxon>Pleosporomycetidae</taxon>
        <taxon>Pleosporales</taxon>
        <taxon>Massarineae</taxon>
        <taxon>Didymosphaeriaceae</taxon>
        <taxon>Bimuria</taxon>
    </lineage>
</organism>
<dbReference type="InterPro" id="IPR047252">
    <property type="entry name" value="TP53BP1-like"/>
</dbReference>
<feature type="compositionally biased region" description="Acidic residues" evidence="4">
    <location>
        <begin position="1004"/>
        <end position="1018"/>
    </location>
</feature>
<dbReference type="SUPFAM" id="SSF52113">
    <property type="entry name" value="BRCT domain"/>
    <property type="match status" value="1"/>
</dbReference>
<gene>
    <name evidence="6" type="ORF">BU23DRAFT_540717</name>
</gene>
<evidence type="ECO:0000256" key="4">
    <source>
        <dbReference type="SAM" id="MobiDB-lite"/>
    </source>
</evidence>
<dbReference type="Pfam" id="PF00533">
    <property type="entry name" value="BRCT"/>
    <property type="match status" value="1"/>
</dbReference>
<feature type="compositionally biased region" description="Low complexity" evidence="4">
    <location>
        <begin position="960"/>
        <end position="970"/>
    </location>
</feature>
<dbReference type="PANTHER" id="PTHR15321:SF3">
    <property type="entry name" value="TP53-BINDING PROTEIN 1"/>
    <property type="match status" value="1"/>
</dbReference>
<evidence type="ECO:0000259" key="5">
    <source>
        <dbReference type="PROSITE" id="PS50172"/>
    </source>
</evidence>
<keyword evidence="2" id="KW-0227">DNA damage</keyword>
<dbReference type="InterPro" id="IPR047249">
    <property type="entry name" value="BRCT_p53bp1-like_rpt1"/>
</dbReference>
<feature type="compositionally biased region" description="Low complexity" evidence="4">
    <location>
        <begin position="503"/>
        <end position="521"/>
    </location>
</feature>
<protein>
    <recommendedName>
        <fullName evidence="5">BRCT domain-containing protein</fullName>
    </recommendedName>
</protein>
<dbReference type="InterPro" id="IPR036420">
    <property type="entry name" value="BRCT_dom_sf"/>
</dbReference>
<evidence type="ECO:0000256" key="3">
    <source>
        <dbReference type="ARBA" id="ARBA00023242"/>
    </source>
</evidence>
<feature type="compositionally biased region" description="Polar residues" evidence="4">
    <location>
        <begin position="714"/>
        <end position="726"/>
    </location>
</feature>
<feature type="compositionally biased region" description="Basic and acidic residues" evidence="4">
    <location>
        <begin position="872"/>
        <end position="881"/>
    </location>
</feature>
<sequence length="1518" mass="166507">MAESQESARLQDNFYDDPSQLSQLLRQRAGVHSVFHFSNSTASHSINPTHTLTTEGLPSPQPAAPAPSLSPTRAASRRVRFDSRHATPSLSKHNSAPASTGELLTEKENTRRMYQTFNGTMDAPGDTQLDPEIFKELTSGLFGSNSMIGVPQEPPVPAAEDGSSESARDFVVVSSQEQRSGGITSPVTINNDPETQYRAQYAETSPLKLLQTPAAYNGRKRDSQGQELSSVAKETPGTDLSASAFFGFGDTAASYGMSLTQAFNATQAKTSPAVGHAIEDVVFQRPSPNFARPRHSSPDATMSSPIKTYTNRRQPVDEAVLRSSSEPRVEYESMKHSQERRSRERESEEIGVIERQDSWEEPTGLEKQFARQKAKDRFEREAARSLAAVSAPTPSARRTRKGGLSPKRATTMSPVKVKRTERTSYHGPYDGAGADHRDEVSQPPRNPDYDDESPDELASHEDLFNRSPALTTTVRDPGLRQRIQVPYTSSHPPPALSGHTSRSHSQPEVSSSQVPPESQVRASASQPVPRRLSRLRSSKETEVVMNSQPEPSQSAPLRFPSSPSTNQYSINQTTMLPRFDAISSPMSSMVPMPPKSSSPEFGMPVDREDFDEEAEERVPSSPPLIAPEDDIIYDEHSDDELGDFEGRGHEEDVIMGDGEDRDGFPPAQDDDVVQPQSGDEGEDEGKSDEVPETMEHEHNDLIRSTHPGDKHYESTITSKSPTQADRQPTLPEDDTLEETQLSFSPNAGNAVQPDISTEVNAVVKSETVAHDGRDQHFEAAKEPQSTSQDVNVTDNTRNESVSTPVPAPTKRTSLLDIANLPDTQRSVNLDELDIPQLSVDEDSDDPLNAIMAQNAPSHPRKKRRTTYSTKKAIRDQVKDTDPLSDALSSSPQPDVSYTPGWSPPTTQDRGARGAQAAARALNEARVTQSATLKSKSPFKLAQPQTPRSGALKPVNKALLSKSPGKTSSKGSRQDRDEEPTTPSRSTGIDHADIEMHDAGRLDTENEPVQDAEINDVEQDITPATDEFVDNPSGERPLPNRVFAYWPGKGYYPATCIGRVDTHRLRVRYDDGQVNTLEATQVRALDLRARDQVKIDITGMKKFTYIVIGFKDKVNLEDPALEYPVTNRHGYATIVLEQKVRDSLPAGASTQPKEHVDVPVDNIYLTTQLWGRIKDRTFQYKPGATPDSRVATPKTVESAIPVATTLRKSTTRPSLLRDSTVRASSIASSTRSSGNVFSNMAFAITSTSEAINRDGLSKLITSNGGLLVDDGFHELFDTDSYDAPASSASSAKAPPSSMHGLQLKRENEDLHFVALISESFSRKPKFIQALALNIPCLHLRWVHDSIAAGHALPFPKYLLPAGVSTFLDPAGVVRSRDMPIYDPTADDVTFAQMVKDRKLFFRGQSILIVTEQQEQEPYIFLTHAMGAAEVGQCTDLDEAKDSVESGAWDWVYMDLKKQDLSSAAVTFLGKGKSKKRKRNSDVVKSEALVRHGTVGNKTVRVACSEFVIQSVILGALIEE</sequence>
<dbReference type="GO" id="GO:0000077">
    <property type="term" value="P:DNA damage checkpoint signaling"/>
    <property type="evidence" value="ECO:0007669"/>
    <property type="project" value="TreeGrafter"/>
</dbReference>
<dbReference type="OrthoDB" id="129353at2759"/>
<dbReference type="InterPro" id="IPR041297">
    <property type="entry name" value="Crb2_Tudor"/>
</dbReference>
<dbReference type="GO" id="GO:0005634">
    <property type="term" value="C:nucleus"/>
    <property type="evidence" value="ECO:0007669"/>
    <property type="project" value="UniProtKB-SubCell"/>
</dbReference>
<feature type="compositionally biased region" description="Polar residues" evidence="4">
    <location>
        <begin position="298"/>
        <end position="313"/>
    </location>
</feature>
<feature type="region of interest" description="Disordered" evidence="4">
    <location>
        <begin position="39"/>
        <end position="107"/>
    </location>
</feature>
<dbReference type="PANTHER" id="PTHR15321">
    <property type="entry name" value="TUMOR SUPPRESSOR P53-BINDING PROTEIN 1"/>
    <property type="match status" value="1"/>
</dbReference>
<evidence type="ECO:0000256" key="2">
    <source>
        <dbReference type="ARBA" id="ARBA00022763"/>
    </source>
</evidence>
<feature type="compositionally biased region" description="Basic and acidic residues" evidence="4">
    <location>
        <begin position="314"/>
        <end position="358"/>
    </location>
</feature>
<feature type="compositionally biased region" description="Polar residues" evidence="4">
    <location>
        <begin position="738"/>
        <end position="759"/>
    </location>
</feature>
<evidence type="ECO:0000313" key="7">
    <source>
        <dbReference type="Proteomes" id="UP000800036"/>
    </source>
</evidence>
<feature type="region of interest" description="Disordered" evidence="4">
    <location>
        <begin position="286"/>
        <end position="818"/>
    </location>
</feature>
<dbReference type="CDD" id="cd17745">
    <property type="entry name" value="BRCT_p53bp1_rpt1"/>
    <property type="match status" value="1"/>
</dbReference>
<feature type="region of interest" description="Disordered" evidence="4">
    <location>
        <begin position="1004"/>
        <end position="1035"/>
    </location>
</feature>
<feature type="compositionally biased region" description="Basic and acidic residues" evidence="4">
    <location>
        <begin position="373"/>
        <end position="383"/>
    </location>
</feature>
<keyword evidence="7" id="KW-1185">Reference proteome</keyword>
<dbReference type="SMART" id="SM00292">
    <property type="entry name" value="BRCT"/>
    <property type="match status" value="1"/>
</dbReference>
<dbReference type="Gene3D" id="2.30.30.140">
    <property type="match status" value="1"/>
</dbReference>
<feature type="region of interest" description="Disordered" evidence="4">
    <location>
        <begin position="145"/>
        <end position="169"/>
    </location>
</feature>
<keyword evidence="3" id="KW-0539">Nucleus</keyword>
<dbReference type="Pfam" id="PF18115">
    <property type="entry name" value="Tudor_3"/>
    <property type="match status" value="1"/>
</dbReference>
<dbReference type="InterPro" id="IPR001357">
    <property type="entry name" value="BRCT_dom"/>
</dbReference>
<reference evidence="6" key="1">
    <citation type="journal article" date="2020" name="Stud. Mycol.">
        <title>101 Dothideomycetes genomes: a test case for predicting lifestyles and emergence of pathogens.</title>
        <authorList>
            <person name="Haridas S."/>
            <person name="Albert R."/>
            <person name="Binder M."/>
            <person name="Bloem J."/>
            <person name="Labutti K."/>
            <person name="Salamov A."/>
            <person name="Andreopoulos B."/>
            <person name="Baker S."/>
            <person name="Barry K."/>
            <person name="Bills G."/>
            <person name="Bluhm B."/>
            <person name="Cannon C."/>
            <person name="Castanera R."/>
            <person name="Culley D."/>
            <person name="Daum C."/>
            <person name="Ezra D."/>
            <person name="Gonzalez J."/>
            <person name="Henrissat B."/>
            <person name="Kuo A."/>
            <person name="Liang C."/>
            <person name="Lipzen A."/>
            <person name="Lutzoni F."/>
            <person name="Magnuson J."/>
            <person name="Mondo S."/>
            <person name="Nolan M."/>
            <person name="Ohm R."/>
            <person name="Pangilinan J."/>
            <person name="Park H.-J."/>
            <person name="Ramirez L."/>
            <person name="Alfaro M."/>
            <person name="Sun H."/>
            <person name="Tritt A."/>
            <person name="Yoshinaga Y."/>
            <person name="Zwiers L.-H."/>
            <person name="Turgeon B."/>
            <person name="Goodwin S."/>
            <person name="Spatafora J."/>
            <person name="Crous P."/>
            <person name="Grigoriev I."/>
        </authorList>
    </citation>
    <scope>NUCLEOTIDE SEQUENCE</scope>
    <source>
        <strain evidence="6">CBS 107.79</strain>
    </source>
</reference>
<feature type="compositionally biased region" description="Polar residues" evidence="4">
    <location>
        <begin position="783"/>
        <end position="803"/>
    </location>
</feature>
<accession>A0A6A5UXN7</accession>